<dbReference type="GeneID" id="26659039"/>
<dbReference type="RefSeq" id="WP_059056800.1">
    <property type="nucleotide sequence ID" value="NZ_CEML01000001.1"/>
</dbReference>
<dbReference type="AlphaFoldDB" id="A0A0U5H2H1"/>
<dbReference type="SUPFAM" id="SSF52540">
    <property type="entry name" value="P-loop containing nucleoside triphosphate hydrolases"/>
    <property type="match status" value="2"/>
</dbReference>
<gene>
    <name evidence="3" type="primary">sph2</name>
    <name evidence="3" type="ORF">HHUB_2396</name>
</gene>
<accession>A0A0U5H2H1</accession>
<dbReference type="InterPro" id="IPR038729">
    <property type="entry name" value="Rad50/SbcC_AAA"/>
</dbReference>
<organism evidence="3 4">
    <name type="scientific">Halobacterium hubeiense</name>
    <dbReference type="NCBI Taxonomy" id="1407499"/>
    <lineage>
        <taxon>Archaea</taxon>
        <taxon>Methanobacteriati</taxon>
        <taxon>Methanobacteriota</taxon>
        <taxon>Stenosarchaea group</taxon>
        <taxon>Halobacteria</taxon>
        <taxon>Halobacteriales</taxon>
        <taxon>Halobacteriaceae</taxon>
        <taxon>Halobacterium</taxon>
    </lineage>
</organism>
<dbReference type="PANTHER" id="PTHR23159:SF60">
    <property type="entry name" value="SPINDLE ASSEMBLY ABNORMAL PROTEIN 4"/>
    <property type="match status" value="1"/>
</dbReference>
<reference evidence="4" key="1">
    <citation type="journal article" date="2016" name="Environ. Microbiol.">
        <title>The complete genome of a viable archaeum isolated from 123-million-year-old rock salt.</title>
        <authorList>
            <person name="Jaakkola S.T."/>
            <person name="Pfeiffer F."/>
            <person name="Ravantti J.J."/>
            <person name="Guo Q."/>
            <person name="Liu Y."/>
            <person name="Chen X."/>
            <person name="Ma H."/>
            <person name="Yang C."/>
            <person name="Oksanen H.M."/>
            <person name="Bamford D.H."/>
        </authorList>
    </citation>
    <scope>NUCLEOTIDE SEQUENCE</scope>
    <source>
        <strain evidence="4">JI20-1</strain>
    </source>
</reference>
<dbReference type="PANTHER" id="PTHR23159">
    <property type="entry name" value="CENTROSOMAL PROTEIN 2"/>
    <property type="match status" value="1"/>
</dbReference>
<keyword evidence="4" id="KW-1185">Reference proteome</keyword>
<proteinExistence type="predicted"/>
<evidence type="ECO:0000313" key="4">
    <source>
        <dbReference type="Proteomes" id="UP000066737"/>
    </source>
</evidence>
<dbReference type="EMBL" id="LN831302">
    <property type="protein sequence ID" value="CQH56544.1"/>
    <property type="molecule type" value="Genomic_DNA"/>
</dbReference>
<evidence type="ECO:0000313" key="3">
    <source>
        <dbReference type="EMBL" id="CQH56544.1"/>
    </source>
</evidence>
<dbReference type="OrthoDB" id="241568at2157"/>
<feature type="compositionally biased region" description="Basic and acidic residues" evidence="1">
    <location>
        <begin position="376"/>
        <end position="393"/>
    </location>
</feature>
<protein>
    <submittedName>
        <fullName evidence="3">Smc-like protein Sph2</fullName>
    </submittedName>
</protein>
<name>A0A0U5H2H1_9EURY</name>
<dbReference type="STRING" id="1407499.HHUB_2396"/>
<dbReference type="Pfam" id="PF13476">
    <property type="entry name" value="AAA_23"/>
    <property type="match status" value="1"/>
</dbReference>
<feature type="compositionally biased region" description="Basic and acidic residues" evidence="1">
    <location>
        <begin position="237"/>
        <end position="252"/>
    </location>
</feature>
<sequence>MGSEQSLERDVHVRARNVGGIDEAEVSLPPGVTVLTGRNATNRTSFLQSIMAGLGSERATLKGDTDEGEVELRVDGETYTRTLTRNGDTVVYGGDPYLDDPAVADQFAFLLENTEVRRAVARGDDLREIIMDPVDTDEIEAQIRDLENEKRDLDDQIEELERIEDELPELEAEKRDLEADIEDAREELADVEDEIESRDVSLEQSRSQKEAIEEAFEALRDARADLEDVEFELETERQTLEDLREERDRLESELADADEHDENPDQLAGRIDELRERKRALDDTISQLGSVISFNEEMLDGEGLDLDEFGDDSNADPTEQLLDETEDVVCWTCGSEVERDRIEGTVDHLRELRAEKLDERSDLDDQIEELSATRSEIQRQQRERERTQRRLSEVESEIEATEGRIESLEESLADQQEEVKRLEAETEDAGTGGDYDEVLELHRESNEIELRIERLESDLADVEAEIEDHEETLRERDDLSERREEIDDELTDLRTKVDRIEAEAVEEFNDHMESVLAVLEYDNIERIWVERREREVREGRRKVEKTTFDLHVIRATDDGTSYRDTIDHLSESEREVTGLVFALAGYLVHEVYEDVPFMVLDSLEAIDSDRIARVVDYFSDYADYLVVALLPEDAQALSEEYTYVEQID</sequence>
<dbReference type="InterPro" id="IPR027417">
    <property type="entry name" value="P-loop_NTPase"/>
</dbReference>
<feature type="compositionally biased region" description="Acidic residues" evidence="1">
    <location>
        <begin position="253"/>
        <end position="264"/>
    </location>
</feature>
<evidence type="ECO:0000256" key="1">
    <source>
        <dbReference type="SAM" id="MobiDB-lite"/>
    </source>
</evidence>
<dbReference type="KEGG" id="hhb:Hhub_2396"/>
<dbReference type="Proteomes" id="UP000066737">
    <property type="component" value="Chromosome I"/>
</dbReference>
<dbReference type="Gene3D" id="3.40.50.300">
    <property type="entry name" value="P-loop containing nucleotide triphosphate hydrolases"/>
    <property type="match status" value="2"/>
</dbReference>
<feature type="region of interest" description="Disordered" evidence="1">
    <location>
        <begin position="375"/>
        <end position="405"/>
    </location>
</feature>
<evidence type="ECO:0000259" key="2">
    <source>
        <dbReference type="Pfam" id="PF13476"/>
    </source>
</evidence>
<feature type="domain" description="Rad50/SbcC-type AAA" evidence="2">
    <location>
        <begin position="14"/>
        <end position="227"/>
    </location>
</feature>
<dbReference type="NCBIfam" id="NF045487">
    <property type="entry name" value="ASRP"/>
    <property type="match status" value="1"/>
</dbReference>
<feature type="region of interest" description="Disordered" evidence="1">
    <location>
        <begin position="237"/>
        <end position="269"/>
    </location>
</feature>